<organism evidence="2 3">
    <name type="scientific">Gossypium armourianum</name>
    <dbReference type="NCBI Taxonomy" id="34283"/>
    <lineage>
        <taxon>Eukaryota</taxon>
        <taxon>Viridiplantae</taxon>
        <taxon>Streptophyta</taxon>
        <taxon>Embryophyta</taxon>
        <taxon>Tracheophyta</taxon>
        <taxon>Spermatophyta</taxon>
        <taxon>Magnoliopsida</taxon>
        <taxon>eudicotyledons</taxon>
        <taxon>Gunneridae</taxon>
        <taxon>Pentapetalae</taxon>
        <taxon>rosids</taxon>
        <taxon>malvids</taxon>
        <taxon>Malvales</taxon>
        <taxon>Malvaceae</taxon>
        <taxon>Malvoideae</taxon>
        <taxon>Gossypium</taxon>
    </lineage>
</organism>
<dbReference type="EMBL" id="JABFAE010000001">
    <property type="protein sequence ID" value="MBA0821935.1"/>
    <property type="molecule type" value="Genomic_DNA"/>
</dbReference>
<dbReference type="SUPFAM" id="SSF51735">
    <property type="entry name" value="NAD(P)-binding Rossmann-fold domains"/>
    <property type="match status" value="1"/>
</dbReference>
<evidence type="ECO:0000313" key="2">
    <source>
        <dbReference type="EMBL" id="MBA0821935.1"/>
    </source>
</evidence>
<evidence type="ECO:0000313" key="3">
    <source>
        <dbReference type="Proteomes" id="UP000593575"/>
    </source>
</evidence>
<comment type="caution">
    <text evidence="2">The sequence shown here is derived from an EMBL/GenBank/DDBJ whole genome shotgun (WGS) entry which is preliminary data.</text>
</comment>
<dbReference type="Pfam" id="PF01370">
    <property type="entry name" value="Epimerase"/>
    <property type="match status" value="1"/>
</dbReference>
<gene>
    <name evidence="2" type="ORF">Goarm_018761</name>
</gene>
<accession>A0A7J9IL65</accession>
<sequence length="76" mass="8329">MRSYMISKTLTERAALEFGTQHGLDVVTVIPSLVVGPFICPKFPGSVRSSLALVLGTSLLVLPSLYRLFNLFDDND</sequence>
<proteinExistence type="predicted"/>
<reference evidence="2 3" key="1">
    <citation type="journal article" date="2019" name="Genome Biol. Evol.">
        <title>Insights into the evolution of the New World diploid cottons (Gossypium, subgenus Houzingenia) based on genome sequencing.</title>
        <authorList>
            <person name="Grover C.E."/>
            <person name="Arick M.A. 2nd"/>
            <person name="Thrash A."/>
            <person name="Conover J.L."/>
            <person name="Sanders W.S."/>
            <person name="Peterson D.G."/>
            <person name="Frelichowski J.E."/>
            <person name="Scheffler J.A."/>
            <person name="Scheffler B.E."/>
            <person name="Wendel J.F."/>
        </authorList>
    </citation>
    <scope>NUCLEOTIDE SEQUENCE [LARGE SCALE GENOMIC DNA]</scope>
    <source>
        <strain evidence="2">6</strain>
        <tissue evidence="2">Leaf</tissue>
    </source>
</reference>
<dbReference type="Proteomes" id="UP000593575">
    <property type="component" value="Unassembled WGS sequence"/>
</dbReference>
<dbReference type="Gene3D" id="3.40.50.720">
    <property type="entry name" value="NAD(P)-binding Rossmann-like Domain"/>
    <property type="match status" value="1"/>
</dbReference>
<dbReference type="InterPro" id="IPR036291">
    <property type="entry name" value="NAD(P)-bd_dom_sf"/>
</dbReference>
<keyword evidence="3" id="KW-1185">Reference proteome</keyword>
<feature type="domain" description="NAD-dependent epimerase/dehydratase" evidence="1">
    <location>
        <begin position="2"/>
        <end position="51"/>
    </location>
</feature>
<protein>
    <recommendedName>
        <fullName evidence="1">NAD-dependent epimerase/dehydratase domain-containing protein</fullName>
    </recommendedName>
</protein>
<dbReference type="InterPro" id="IPR001509">
    <property type="entry name" value="Epimerase_deHydtase"/>
</dbReference>
<evidence type="ECO:0000259" key="1">
    <source>
        <dbReference type="Pfam" id="PF01370"/>
    </source>
</evidence>
<name>A0A7J9IL65_9ROSI</name>
<dbReference type="AlphaFoldDB" id="A0A7J9IL65"/>